<comment type="subcellular location">
    <subcellularLocation>
        <location evidence="2">Nucleus</location>
        <location evidence="2">Nucleolus</location>
    </subcellularLocation>
</comment>
<evidence type="ECO:0000313" key="9">
    <source>
        <dbReference type="EMBL" id="ELQ38136.1"/>
    </source>
</evidence>
<feature type="region of interest" description="Disordered" evidence="8">
    <location>
        <begin position="1"/>
        <end position="33"/>
    </location>
</feature>
<dbReference type="Proteomes" id="UP000011086">
    <property type="component" value="Unassembled WGS sequence"/>
</dbReference>
<dbReference type="InterPro" id="IPR019002">
    <property type="entry name" value="Ribosome_biogenesis_Nop16"/>
</dbReference>
<dbReference type="GO" id="GO:1990904">
    <property type="term" value="C:ribonucleoprotein complex"/>
    <property type="evidence" value="ECO:0007669"/>
    <property type="project" value="UniProtKB-KW"/>
</dbReference>
<sequence length="272" mass="30581">MGRTVRQKRKNRSSRPKVKQTNRPKKALNPLGNDLIAKNWNKKETLTQNYRRLGLLTRLQAPTGGVEPGLRGAADDKSNAHAPLGLSERKSTASSAVREVRVKRDAEGRIVSVINEEASAAANPLDDPLNELETDSDWEGFGSDDEAPTGDRVVDQLERMARVPRVKTVRGLSEREVEWLESLVAKHGDNVKAMERDHRLNPMQQTAADISRRLRRLRGVWRSLGWIKSKDSSSITVGDRVLELTRCLGFLGVRNEKCQDHPPTRAYRRPTV</sequence>
<comment type="subunit">
    <text evidence="4">Component of the pre-66S ribosomal particle.</text>
</comment>
<dbReference type="AlphaFoldDB" id="A0AA97NXI6"/>
<evidence type="ECO:0000256" key="7">
    <source>
        <dbReference type="ARBA" id="ARBA00023274"/>
    </source>
</evidence>
<evidence type="ECO:0000256" key="6">
    <source>
        <dbReference type="ARBA" id="ARBA00023242"/>
    </source>
</evidence>
<gene>
    <name evidence="9" type="ORF">OOU_Y34scaffold00552g91</name>
</gene>
<comment type="function">
    <text evidence="1">Involved in the biogenesis of the 60S ribosomal subunit.</text>
</comment>
<evidence type="ECO:0000256" key="8">
    <source>
        <dbReference type="SAM" id="MobiDB-lite"/>
    </source>
</evidence>
<keyword evidence="7" id="KW-0687">Ribonucleoprotein</keyword>
<feature type="compositionally biased region" description="Basic residues" evidence="8">
    <location>
        <begin position="1"/>
        <end position="26"/>
    </location>
</feature>
<keyword evidence="6" id="KW-0539">Nucleus</keyword>
<dbReference type="Pfam" id="PF09420">
    <property type="entry name" value="Nop16"/>
    <property type="match status" value="1"/>
</dbReference>
<name>A0AA97NXI6_PYRO3</name>
<evidence type="ECO:0000256" key="4">
    <source>
        <dbReference type="ARBA" id="ARBA00011187"/>
    </source>
</evidence>
<dbReference type="EMBL" id="JH793052">
    <property type="protein sequence ID" value="ELQ38136.1"/>
    <property type="molecule type" value="Genomic_DNA"/>
</dbReference>
<evidence type="ECO:0000256" key="5">
    <source>
        <dbReference type="ARBA" id="ARBA00015522"/>
    </source>
</evidence>
<evidence type="ECO:0000256" key="3">
    <source>
        <dbReference type="ARBA" id="ARBA00008479"/>
    </source>
</evidence>
<organism evidence="9">
    <name type="scientific">Pyricularia oryzae (strain Y34)</name>
    <name type="common">Rice blast fungus</name>
    <name type="synonym">Magnaporthe oryzae</name>
    <dbReference type="NCBI Taxonomy" id="1143189"/>
    <lineage>
        <taxon>Eukaryota</taxon>
        <taxon>Fungi</taxon>
        <taxon>Dikarya</taxon>
        <taxon>Ascomycota</taxon>
        <taxon>Pezizomycotina</taxon>
        <taxon>Sordariomycetes</taxon>
        <taxon>Sordariomycetidae</taxon>
        <taxon>Magnaporthales</taxon>
        <taxon>Pyriculariaceae</taxon>
        <taxon>Pyricularia</taxon>
    </lineage>
</organism>
<feature type="region of interest" description="Disordered" evidence="8">
    <location>
        <begin position="62"/>
        <end position="82"/>
    </location>
</feature>
<evidence type="ECO:0000256" key="2">
    <source>
        <dbReference type="ARBA" id="ARBA00004604"/>
    </source>
</evidence>
<evidence type="ECO:0000256" key="1">
    <source>
        <dbReference type="ARBA" id="ARBA00002889"/>
    </source>
</evidence>
<dbReference type="PANTHER" id="PTHR13243:SF1">
    <property type="entry name" value="NUCLEOLAR PROTEIN 16"/>
    <property type="match status" value="1"/>
</dbReference>
<comment type="similarity">
    <text evidence="3">Belongs to the NOP16 family.</text>
</comment>
<reference evidence="9" key="1">
    <citation type="journal article" date="2012" name="PLoS Genet.">
        <title>Comparative analysis of the genomes of two field isolates of the rice blast fungus Magnaporthe oryzae.</title>
        <authorList>
            <person name="Xue M."/>
            <person name="Yang J."/>
            <person name="Li Z."/>
            <person name="Hu S."/>
            <person name="Yao N."/>
            <person name="Dean R.A."/>
            <person name="Zhao W."/>
            <person name="Shen M."/>
            <person name="Zhang H."/>
            <person name="Li C."/>
            <person name="Liu L."/>
            <person name="Cao L."/>
            <person name="Xu X."/>
            <person name="Xing Y."/>
            <person name="Hsiang T."/>
            <person name="Zhang Z."/>
            <person name="Xu J.R."/>
            <person name="Peng Y.L."/>
        </authorList>
    </citation>
    <scope>NUCLEOTIDE SEQUENCE</scope>
    <source>
        <strain evidence="9">Y34</strain>
    </source>
</reference>
<dbReference type="GO" id="GO:0005730">
    <property type="term" value="C:nucleolus"/>
    <property type="evidence" value="ECO:0007669"/>
    <property type="project" value="UniProtKB-SubCell"/>
</dbReference>
<proteinExistence type="inferred from homology"/>
<accession>A0AA97NXI6</accession>
<protein>
    <recommendedName>
        <fullName evidence="5">Nucleolar protein 16</fullName>
    </recommendedName>
</protein>
<dbReference type="PANTHER" id="PTHR13243">
    <property type="entry name" value="HSPC111 PROTEIN-RELATED"/>
    <property type="match status" value="1"/>
</dbReference>
<dbReference type="GO" id="GO:0042273">
    <property type="term" value="P:ribosomal large subunit biogenesis"/>
    <property type="evidence" value="ECO:0007669"/>
    <property type="project" value="TreeGrafter"/>
</dbReference>